<organism evidence="1 2">
    <name type="scientific">Halalkalibacter akibai (strain ATCC 43226 / DSM 21942 / CIP 109018 / JCM 9157 / 1139)</name>
    <name type="common">Bacillus akibai</name>
    <dbReference type="NCBI Taxonomy" id="1236973"/>
    <lineage>
        <taxon>Bacteria</taxon>
        <taxon>Bacillati</taxon>
        <taxon>Bacillota</taxon>
        <taxon>Bacilli</taxon>
        <taxon>Bacillales</taxon>
        <taxon>Bacillaceae</taxon>
        <taxon>Halalkalibacter</taxon>
    </lineage>
</organism>
<keyword evidence="2" id="KW-1185">Reference proteome</keyword>
<dbReference type="AlphaFoldDB" id="W4QN28"/>
<sequence length="145" mass="16783">MRNSINFTYTTKINAPIEEVWSFFSSATNLSKITQFPQVNIVSDPRTMEGNKIEMVLSFGWIKMKWVSLIRDVQKPNQFVDDGIKLPFPFIQWSHVHAFSQTGNTTLMEDHVVCKSVLPNFMIKPILNGMFKGREKALHTHFKSF</sequence>
<dbReference type="SUPFAM" id="SSF55961">
    <property type="entry name" value="Bet v1-like"/>
    <property type="match status" value="1"/>
</dbReference>
<protein>
    <recommendedName>
        <fullName evidence="3">SRPBCC family protein</fullName>
    </recommendedName>
</protein>
<dbReference type="Proteomes" id="UP000018896">
    <property type="component" value="Unassembled WGS sequence"/>
</dbReference>
<reference evidence="1 2" key="1">
    <citation type="journal article" date="2014" name="Genome Announc.">
        <title>Draft Genome Sequences of Three Alkaliphilic Bacillus Strains, Bacillus wakoensis JCM 9140T, Bacillus akibai JCM 9157T, and Bacillus hemicellulosilyticus JCM 9152T.</title>
        <authorList>
            <person name="Yuki M."/>
            <person name="Oshima K."/>
            <person name="Suda W."/>
            <person name="Oshida Y."/>
            <person name="Kitamura K."/>
            <person name="Iida T."/>
            <person name="Hattori M."/>
            <person name="Ohkuma M."/>
        </authorList>
    </citation>
    <scope>NUCLEOTIDE SEQUENCE [LARGE SCALE GENOMIC DNA]</scope>
    <source>
        <strain evidence="1 2">JCM 9157</strain>
    </source>
</reference>
<dbReference type="STRING" id="1236973.JCM9157_509"/>
<dbReference type="eggNOG" id="COG4276">
    <property type="taxonomic scope" value="Bacteria"/>
</dbReference>
<evidence type="ECO:0000313" key="1">
    <source>
        <dbReference type="EMBL" id="GAE33505.1"/>
    </source>
</evidence>
<evidence type="ECO:0008006" key="3">
    <source>
        <dbReference type="Google" id="ProtNLM"/>
    </source>
</evidence>
<evidence type="ECO:0000313" key="2">
    <source>
        <dbReference type="Proteomes" id="UP000018896"/>
    </source>
</evidence>
<dbReference type="OrthoDB" id="9793552at2"/>
<dbReference type="CDD" id="cd07820">
    <property type="entry name" value="SRPBCC_3"/>
    <property type="match status" value="1"/>
</dbReference>
<accession>W4QN28</accession>
<proteinExistence type="predicted"/>
<gene>
    <name evidence="1" type="ORF">JCM9157_509</name>
</gene>
<dbReference type="EMBL" id="BAUV01000002">
    <property type="protein sequence ID" value="GAE33505.1"/>
    <property type="molecule type" value="Genomic_DNA"/>
</dbReference>
<dbReference type="Gene3D" id="3.30.530.20">
    <property type="match status" value="1"/>
</dbReference>
<comment type="caution">
    <text evidence="1">The sequence shown here is derived from an EMBL/GenBank/DDBJ whole genome shotgun (WGS) entry which is preliminary data.</text>
</comment>
<name>W4QN28_HALA3</name>
<dbReference type="InterPro" id="IPR023393">
    <property type="entry name" value="START-like_dom_sf"/>
</dbReference>
<dbReference type="RefSeq" id="WP_035661669.1">
    <property type="nucleotide sequence ID" value="NZ_BAUV01000002.1"/>
</dbReference>